<dbReference type="STRING" id="1121898.GCA_000422725_00337"/>
<name>A0A0A2MPY1_9FLAO</name>
<comment type="caution">
    <text evidence="1">The sequence shown here is derived from an EMBL/GenBank/DDBJ whole genome shotgun (WGS) entry which is preliminary data.</text>
</comment>
<reference evidence="1 2" key="1">
    <citation type="submission" date="2013-09" db="EMBL/GenBank/DDBJ databases">
        <authorList>
            <person name="Zeng Z."/>
            <person name="Chen C."/>
        </authorList>
    </citation>
    <scope>NUCLEOTIDE SEQUENCE [LARGE SCALE GENOMIC DNA]</scope>
    <source>
        <strain evidence="1 2">WB 4.1-42</strain>
    </source>
</reference>
<sequence length="315" mass="36644">MYESTGKVPKRGKAETAFFESLEILTGVYGFTITGIEDKPYPLNILYAHHQVEKQLTASGQDIEVSIVKDNGAVKLMTCCQYATGTTLYYIPVLPLYKLIKERKHRHTAALLLSVCCYLYRNVCVPFYRDDYCFIYYNYECMEGWFDEDMEGYADRHTDITFKELRQAKHYGDIMHRKIYNPYHLADFQRRIAAYTPNTAMEYECLSVAKRTFALMQDYPERSIFKNTRNQEFEEGEDSIAAEQYISFVARTDGALYDQIAQMVNDEFNECGEMQIPTLTQLFDAENTPDPQGLDFEYRLFPLINDLCSILNNLP</sequence>
<gene>
    <name evidence="1" type="ORF">Q766_06550</name>
</gene>
<evidence type="ECO:0000313" key="2">
    <source>
        <dbReference type="Proteomes" id="UP000030111"/>
    </source>
</evidence>
<organism evidence="1 2">
    <name type="scientific">Flavobacterium subsaxonicum WB 4.1-42 = DSM 21790</name>
    <dbReference type="NCBI Taxonomy" id="1121898"/>
    <lineage>
        <taxon>Bacteria</taxon>
        <taxon>Pseudomonadati</taxon>
        <taxon>Bacteroidota</taxon>
        <taxon>Flavobacteriia</taxon>
        <taxon>Flavobacteriales</taxon>
        <taxon>Flavobacteriaceae</taxon>
        <taxon>Flavobacterium</taxon>
    </lineage>
</organism>
<dbReference type="AlphaFoldDB" id="A0A0A2MPY1"/>
<protein>
    <submittedName>
        <fullName evidence="1">Uncharacterized protein</fullName>
    </submittedName>
</protein>
<dbReference type="Proteomes" id="UP000030111">
    <property type="component" value="Unassembled WGS sequence"/>
</dbReference>
<evidence type="ECO:0000313" key="1">
    <source>
        <dbReference type="EMBL" id="KGO93621.1"/>
    </source>
</evidence>
<keyword evidence="2" id="KW-1185">Reference proteome</keyword>
<proteinExistence type="predicted"/>
<dbReference type="eggNOG" id="ENOG5031TSG">
    <property type="taxonomic scope" value="Bacteria"/>
</dbReference>
<accession>A0A0A2MPY1</accession>
<dbReference type="EMBL" id="JRLY01000004">
    <property type="protein sequence ID" value="KGO93621.1"/>
    <property type="molecule type" value="Genomic_DNA"/>
</dbReference>